<feature type="compositionally biased region" description="Gly residues" evidence="1">
    <location>
        <begin position="196"/>
        <end position="208"/>
    </location>
</feature>
<feature type="compositionally biased region" description="Gly residues" evidence="1">
    <location>
        <begin position="445"/>
        <end position="456"/>
    </location>
</feature>
<dbReference type="RefSeq" id="WP_119665116.1">
    <property type="nucleotide sequence ID" value="NZ_QXJK01000011.1"/>
</dbReference>
<dbReference type="OrthoDB" id="4392217at2"/>
<proteinExistence type="predicted"/>
<comment type="caution">
    <text evidence="2">The sequence shown here is derived from an EMBL/GenBank/DDBJ whole genome shotgun (WGS) entry which is preliminary data.</text>
</comment>
<name>A0A418Q5F7_9CORY</name>
<reference evidence="2 3" key="1">
    <citation type="submission" date="2018-09" db="EMBL/GenBank/DDBJ databases">
        <title>Optimization and identification of Corynebacterium falsenii FN1-14 from fish paste.</title>
        <authorList>
            <person name="Daroonpunt R."/>
            <person name="Tanasupawat S."/>
        </authorList>
    </citation>
    <scope>NUCLEOTIDE SEQUENCE [LARGE SCALE GENOMIC DNA]</scope>
    <source>
        <strain evidence="2 3">FN1-14</strain>
    </source>
</reference>
<feature type="region of interest" description="Disordered" evidence="1">
    <location>
        <begin position="168"/>
        <end position="212"/>
    </location>
</feature>
<feature type="region of interest" description="Disordered" evidence="1">
    <location>
        <begin position="1"/>
        <end position="38"/>
    </location>
</feature>
<accession>A0A418Q5F7</accession>
<gene>
    <name evidence="2" type="ORF">D3M95_09145</name>
</gene>
<evidence type="ECO:0000313" key="3">
    <source>
        <dbReference type="Proteomes" id="UP000285278"/>
    </source>
</evidence>
<evidence type="ECO:0000313" key="2">
    <source>
        <dbReference type="EMBL" id="RIX33848.1"/>
    </source>
</evidence>
<protein>
    <submittedName>
        <fullName evidence="2">Uncharacterized protein</fullName>
    </submittedName>
</protein>
<dbReference type="EMBL" id="QXJK01000011">
    <property type="protein sequence ID" value="RIX33848.1"/>
    <property type="molecule type" value="Genomic_DNA"/>
</dbReference>
<sequence length="456" mass="50248">MSDKKRNWLHKLFGHEEPQGGASTPEDPGSGEPLDGILDELEQPHPVFDKLKMNQGLMLEETLIKAFNERGYHAEVNGKDVRITPPSGRPSTVHLDNLYLQVSNLRNIDADMPQVVHAFVSSLLSVRPATSYRDADFFRGMRVRLQPIDSLEWEEWAMDALGLPVTLRTESDQNGPQPLFRTKSGGIGTAAQGDTQGAGGAGNPGGSGDDVQLDSEVVQPLFTKDSPVQPWSEDTIVRLCFDSEESVENLNPSSLEDRGPVEDLYRMGYRNLWQELIDSDLSAVRFTPSEEQRFGASQASTLPPSMQDANAEESCWLLETSSFFGGSIPLFLDEIMERYAPEVDRSKGLIFAMPHRHLTLVREVTNGASLMNSIGLMVSIAAEQYTSQPGSISPRLHLWHEGQVETFTDIIWGDDERQAEIQVKPSPYLMAKINEGLDGPEGPEGLEGSGGGPEPF</sequence>
<organism evidence="2 3">
    <name type="scientific">Corynebacterium falsenii</name>
    <dbReference type="NCBI Taxonomy" id="108486"/>
    <lineage>
        <taxon>Bacteria</taxon>
        <taxon>Bacillati</taxon>
        <taxon>Actinomycetota</taxon>
        <taxon>Actinomycetes</taxon>
        <taxon>Mycobacteriales</taxon>
        <taxon>Corynebacteriaceae</taxon>
        <taxon>Corynebacterium</taxon>
    </lineage>
</organism>
<feature type="region of interest" description="Disordered" evidence="1">
    <location>
        <begin position="434"/>
        <end position="456"/>
    </location>
</feature>
<dbReference type="STRING" id="1451189.CFAL_01135"/>
<dbReference type="Proteomes" id="UP000285278">
    <property type="component" value="Unassembled WGS sequence"/>
</dbReference>
<evidence type="ECO:0000256" key="1">
    <source>
        <dbReference type="SAM" id="MobiDB-lite"/>
    </source>
</evidence>
<dbReference type="AlphaFoldDB" id="A0A418Q5F7"/>
<keyword evidence="3" id="KW-1185">Reference proteome</keyword>